<accession>A0A5J4JEM6</accession>
<proteinExistence type="predicted"/>
<evidence type="ECO:0000313" key="2">
    <source>
        <dbReference type="EMBL" id="GER69869.1"/>
    </source>
</evidence>
<keyword evidence="3" id="KW-1185">Reference proteome</keyword>
<sequence>MLGKQLETGAVRLARFREIGGKRGGIGGSSGKISGNIKKIGGKVQEISEKLKKGGEECPPLCIIPKKRAIKVRNNGQGAPLGSEKSAENVGESAGIPEKSAVVPKKSAEFLQKSAEISFASPLK</sequence>
<dbReference type="AlphaFoldDB" id="A0A5J4JEM6"/>
<dbReference type="Proteomes" id="UP000391919">
    <property type="component" value="Unassembled WGS sequence"/>
</dbReference>
<dbReference type="RefSeq" id="WP_151680398.1">
    <property type="nucleotide sequence ID" value="NZ_BKZP01000016.1"/>
</dbReference>
<dbReference type="EMBL" id="BKZQ01000012">
    <property type="protein sequence ID" value="GER69869.1"/>
    <property type="molecule type" value="Genomic_DNA"/>
</dbReference>
<name>A0A5J4JEM6_9BACI</name>
<reference evidence="2 3" key="1">
    <citation type="submission" date="2019-09" db="EMBL/GenBank/DDBJ databases">
        <title>Draft genome sequence of Bacillus sp. JC-7.</title>
        <authorList>
            <person name="Tanaka N."/>
            <person name="Shiwa Y."/>
            <person name="Fujita N."/>
            <person name="Tanasupawat S."/>
        </authorList>
    </citation>
    <scope>NUCLEOTIDE SEQUENCE [LARGE SCALE GENOMIC DNA]</scope>
    <source>
        <strain evidence="2 3">JC-7</strain>
    </source>
</reference>
<evidence type="ECO:0000313" key="3">
    <source>
        <dbReference type="Proteomes" id="UP000391919"/>
    </source>
</evidence>
<gene>
    <name evidence="2" type="ORF">BpJC7_11720</name>
</gene>
<feature type="region of interest" description="Disordered" evidence="1">
    <location>
        <begin position="74"/>
        <end position="95"/>
    </location>
</feature>
<organism evidence="2 3">
    <name type="scientific">Weizmannia acidilactici</name>
    <dbReference type="NCBI Taxonomy" id="2607726"/>
    <lineage>
        <taxon>Bacteria</taxon>
        <taxon>Bacillati</taxon>
        <taxon>Bacillota</taxon>
        <taxon>Bacilli</taxon>
        <taxon>Bacillales</taxon>
        <taxon>Bacillaceae</taxon>
        <taxon>Heyndrickxia</taxon>
    </lineage>
</organism>
<evidence type="ECO:0000256" key="1">
    <source>
        <dbReference type="SAM" id="MobiDB-lite"/>
    </source>
</evidence>
<protein>
    <submittedName>
        <fullName evidence="2">Uncharacterized protein</fullName>
    </submittedName>
</protein>
<comment type="caution">
    <text evidence="2">The sequence shown here is derived from an EMBL/GenBank/DDBJ whole genome shotgun (WGS) entry which is preliminary data.</text>
</comment>